<keyword evidence="7" id="KW-0482">Metalloprotease</keyword>
<dbReference type="Proteomes" id="UP000238206">
    <property type="component" value="Unassembled WGS sequence"/>
</dbReference>
<dbReference type="SUPFAM" id="SSF54001">
    <property type="entry name" value="Cysteine proteinases"/>
    <property type="match status" value="1"/>
</dbReference>
<evidence type="ECO:0000256" key="7">
    <source>
        <dbReference type="ARBA" id="ARBA00023049"/>
    </source>
</evidence>
<evidence type="ECO:0000259" key="8">
    <source>
        <dbReference type="PROSITE" id="PS50249"/>
    </source>
</evidence>
<sequence>MPDSVRASIEAHAVEAYPNEACGLVVLPDSGGPFAYVRCANTADDPLKNFRISGEDYVSAESVGGIEAVVHSHPGGRAVPSKADRTMAEAAGVSLWIIVSVGVQVDGSIGVEAWGSFSPDGYMAPLTGREFVHGVHDCYSIVRDWYKVERGVTLPDFPRTDGWWNDGKSSLYLDNYRAAGFANVGKDATLIPGDVMLMTVLSQNNEPNHAGVYVGDGRMIHHMAGRLSAKVLFGGMWQASHYTTLRYRGN</sequence>
<dbReference type="CDD" id="cd08073">
    <property type="entry name" value="MPN_NLPC_P60"/>
    <property type="match status" value="1"/>
</dbReference>
<name>A0A2S8IY75_BURCE</name>
<comment type="similarity">
    <text evidence="1">Belongs to the peptidase C40 family.</text>
</comment>
<dbReference type="InterPro" id="IPR028090">
    <property type="entry name" value="JAB_dom_prok"/>
</dbReference>
<organism evidence="10 11">
    <name type="scientific">Burkholderia cepacia</name>
    <name type="common">Pseudomonas cepacia</name>
    <dbReference type="NCBI Taxonomy" id="292"/>
    <lineage>
        <taxon>Bacteria</taxon>
        <taxon>Pseudomonadati</taxon>
        <taxon>Pseudomonadota</taxon>
        <taxon>Betaproteobacteria</taxon>
        <taxon>Burkholderiales</taxon>
        <taxon>Burkholderiaceae</taxon>
        <taxon>Burkholderia</taxon>
        <taxon>Burkholderia cepacia complex</taxon>
    </lineage>
</organism>
<evidence type="ECO:0000256" key="6">
    <source>
        <dbReference type="ARBA" id="ARBA00022833"/>
    </source>
</evidence>
<dbReference type="SUPFAM" id="SSF102712">
    <property type="entry name" value="JAB1/MPN domain"/>
    <property type="match status" value="1"/>
</dbReference>
<evidence type="ECO:0000313" key="10">
    <source>
        <dbReference type="EMBL" id="PQP19737.1"/>
    </source>
</evidence>
<accession>A0A2S8IY75</accession>
<evidence type="ECO:0000256" key="5">
    <source>
        <dbReference type="ARBA" id="ARBA00022807"/>
    </source>
</evidence>
<dbReference type="PROSITE" id="PS50249">
    <property type="entry name" value="MPN"/>
    <property type="match status" value="1"/>
</dbReference>
<dbReference type="InterPro" id="IPR038765">
    <property type="entry name" value="Papain-like_cys_pep_sf"/>
</dbReference>
<dbReference type="PANTHER" id="PTHR34858:SF1">
    <property type="entry name" value="CYSO-CYSTEINE PEPTIDASE"/>
    <property type="match status" value="1"/>
</dbReference>
<dbReference type="Gene3D" id="3.90.1720.10">
    <property type="entry name" value="endopeptidase domain like (from Nostoc punctiforme)"/>
    <property type="match status" value="1"/>
</dbReference>
<evidence type="ECO:0000256" key="1">
    <source>
        <dbReference type="ARBA" id="ARBA00007074"/>
    </source>
</evidence>
<dbReference type="AlphaFoldDB" id="A0A2S8IY75"/>
<dbReference type="GO" id="GO:0008234">
    <property type="term" value="F:cysteine-type peptidase activity"/>
    <property type="evidence" value="ECO:0007669"/>
    <property type="project" value="UniProtKB-KW"/>
</dbReference>
<dbReference type="PANTHER" id="PTHR34858">
    <property type="entry name" value="CYSO-CYSTEINE PEPTIDASE"/>
    <property type="match status" value="1"/>
</dbReference>
<dbReference type="GO" id="GO:0008235">
    <property type="term" value="F:metalloexopeptidase activity"/>
    <property type="evidence" value="ECO:0007669"/>
    <property type="project" value="TreeGrafter"/>
</dbReference>
<evidence type="ECO:0000313" key="11">
    <source>
        <dbReference type="Proteomes" id="UP000238206"/>
    </source>
</evidence>
<keyword evidence="2" id="KW-0645">Protease</keyword>
<dbReference type="InterPro" id="IPR037518">
    <property type="entry name" value="MPN"/>
</dbReference>
<evidence type="ECO:0000256" key="4">
    <source>
        <dbReference type="ARBA" id="ARBA00022801"/>
    </source>
</evidence>
<comment type="caution">
    <text evidence="10">The sequence shown here is derived from an EMBL/GenBank/DDBJ whole genome shotgun (WGS) entry which is preliminary data.</text>
</comment>
<dbReference type="InterPro" id="IPR000064">
    <property type="entry name" value="NLP_P60_dom"/>
</dbReference>
<dbReference type="InterPro" id="IPR051929">
    <property type="entry name" value="VirAsm_ModProt"/>
</dbReference>
<gene>
    <name evidence="10" type="ORF">C5615_09765</name>
</gene>
<keyword evidence="4 10" id="KW-0378">Hydrolase</keyword>
<evidence type="ECO:0000256" key="2">
    <source>
        <dbReference type="ARBA" id="ARBA00022670"/>
    </source>
</evidence>
<feature type="domain" description="MPN" evidence="8">
    <location>
        <begin position="1"/>
        <end position="123"/>
    </location>
</feature>
<dbReference type="Pfam" id="PF14464">
    <property type="entry name" value="Prok-JAB"/>
    <property type="match status" value="1"/>
</dbReference>
<dbReference type="GO" id="GO:0008270">
    <property type="term" value="F:zinc ion binding"/>
    <property type="evidence" value="ECO:0007669"/>
    <property type="project" value="TreeGrafter"/>
</dbReference>
<protein>
    <submittedName>
        <fullName evidence="10">Hydrolase Nlp/P60</fullName>
    </submittedName>
</protein>
<keyword evidence="3" id="KW-0479">Metal-binding</keyword>
<evidence type="ECO:0000259" key="9">
    <source>
        <dbReference type="PROSITE" id="PS51935"/>
    </source>
</evidence>
<reference evidence="10 11" key="1">
    <citation type="submission" date="2018-02" db="EMBL/GenBank/DDBJ databases">
        <title>Draft genome sequencing of Burkholderia cepacia Y14-15.</title>
        <authorList>
            <person name="Zheng B.-X."/>
        </authorList>
    </citation>
    <scope>NUCLEOTIDE SEQUENCE [LARGE SCALE GENOMIC DNA]</scope>
    <source>
        <strain evidence="10 11">Y14-15</strain>
    </source>
</reference>
<dbReference type="EMBL" id="PUIQ01000009">
    <property type="protein sequence ID" value="PQP19737.1"/>
    <property type="molecule type" value="Genomic_DNA"/>
</dbReference>
<dbReference type="GO" id="GO:0006508">
    <property type="term" value="P:proteolysis"/>
    <property type="evidence" value="ECO:0007669"/>
    <property type="project" value="UniProtKB-KW"/>
</dbReference>
<dbReference type="PROSITE" id="PS51935">
    <property type="entry name" value="NLPC_P60"/>
    <property type="match status" value="1"/>
</dbReference>
<dbReference type="Pfam" id="PF00877">
    <property type="entry name" value="NLPC_P60"/>
    <property type="match status" value="1"/>
</dbReference>
<feature type="domain" description="NlpC/P60" evidence="9">
    <location>
        <begin position="91"/>
        <end position="248"/>
    </location>
</feature>
<keyword evidence="5" id="KW-0788">Thiol protease</keyword>
<evidence type="ECO:0000256" key="3">
    <source>
        <dbReference type="ARBA" id="ARBA00022723"/>
    </source>
</evidence>
<keyword evidence="6" id="KW-0862">Zinc</keyword>
<proteinExistence type="inferred from homology"/>
<dbReference type="Gene3D" id="3.40.140.10">
    <property type="entry name" value="Cytidine Deaminase, domain 2"/>
    <property type="match status" value="1"/>
</dbReference>